<dbReference type="GO" id="GO:0061598">
    <property type="term" value="F:molybdopterin adenylyltransferase activity"/>
    <property type="evidence" value="ECO:0007669"/>
    <property type="project" value="UniProtKB-UniRule"/>
</dbReference>
<comment type="pathway">
    <text evidence="4">Cofactor biosynthesis; molybdopterin biosynthesis.</text>
</comment>
<dbReference type="GO" id="GO:0061599">
    <property type="term" value="F:molybdopterin molybdotransferase activity"/>
    <property type="evidence" value="ECO:0007669"/>
    <property type="project" value="UniProtKB-UniRule"/>
</dbReference>
<evidence type="ECO:0000256" key="3">
    <source>
        <dbReference type="ARBA" id="ARBA00012509"/>
    </source>
</evidence>
<comment type="similarity">
    <text evidence="4">Belongs to the MoeA family.</text>
</comment>
<dbReference type="GO" id="GO:0005829">
    <property type="term" value="C:cytosol"/>
    <property type="evidence" value="ECO:0007669"/>
    <property type="project" value="TreeGrafter"/>
</dbReference>
<reference evidence="6" key="1">
    <citation type="submission" date="2024-04" db="EMBL/GenBank/DDBJ databases">
        <authorList>
            <consortium name="Molecular Ecology Group"/>
        </authorList>
    </citation>
    <scope>NUCLEOTIDE SEQUENCE</scope>
</reference>
<dbReference type="InterPro" id="IPR001453">
    <property type="entry name" value="MoaB/Mog_dom"/>
</dbReference>
<feature type="domain" description="MoaB/Mog" evidence="5">
    <location>
        <begin position="330"/>
        <end position="474"/>
    </location>
</feature>
<gene>
    <name evidence="6" type="ORF">LPLAT_LOCUS1697</name>
</gene>
<evidence type="ECO:0000313" key="7">
    <source>
        <dbReference type="Proteomes" id="UP001497644"/>
    </source>
</evidence>
<dbReference type="SMART" id="SM00852">
    <property type="entry name" value="MoCF_biosynth"/>
    <property type="match status" value="1"/>
</dbReference>
<protein>
    <recommendedName>
        <fullName evidence="3">molybdopterin adenylyltransferase</fullName>
        <ecNumber evidence="3">2.7.7.75</ecNumber>
    </recommendedName>
</protein>
<dbReference type="Gene3D" id="2.40.340.10">
    <property type="entry name" value="MoeA, C-terminal, domain IV"/>
    <property type="match status" value="1"/>
</dbReference>
<dbReference type="GO" id="GO:0006777">
    <property type="term" value="P:Mo-molybdopterin cofactor biosynthetic process"/>
    <property type="evidence" value="ECO:0007669"/>
    <property type="project" value="UniProtKB-UniRule"/>
</dbReference>
<dbReference type="InterPro" id="IPR038987">
    <property type="entry name" value="MoeA-like"/>
</dbReference>
<evidence type="ECO:0000256" key="2">
    <source>
        <dbReference type="ARBA" id="ARBA00008339"/>
    </source>
</evidence>
<keyword evidence="4" id="KW-0501">Molybdenum cofactor biosynthesis</keyword>
<keyword evidence="4" id="KW-0500">Molybdenum</keyword>
<sequence length="566" mass="63186">MKMGTESNMTCLPHNKDKLMKYLITLCDQNEVDVIIIISDIDGSSVISDATQKVINKNVSENIATLISELELKLESIFNRCMCGVRNKTVLLNISGSLGKGKICLEQIETQILKIIDLITPSETALNDDNVQEDIKNGTNCSKKSYIEVIEAQKLIRDAIIQSNEEIESECVRVQDAYGRILLKDIYSKYNVPSFKASAKHGYAIKANDKKNIKKILRAGTSSLKPGTCIWVKTGAPIPHGATAVVQVENTKEVIKECDDNNTDDIEEEEKEIEIIIQPKEGENIRPIGSERKIGEKILDKYTRIGPVEIGLLASCGYKEVKVIGLPTIGILSIGNKLGESGKILRLKHVYDGNRLTLITLLKQEGFDALDCGIVNYKLITNIICKIEEALVKVNVLVIASSTNERDLLKHILQEYFKATIYFDCVNVKPGKSTIYAPCTLHTCNRKKYLLCLSGNPANVLIAAHLFLLPLLNQMRRNNLEMPVIIPACLMDTYIKHSRPSYKWTYLQWDVDERDTYPQACNMENRDSNLLKSHNANALLMLPAASNSEISLKPGTFVPALFLDSK</sequence>
<dbReference type="GO" id="GO:0097112">
    <property type="term" value="P:gamma-aminobutyric acid receptor clustering"/>
    <property type="evidence" value="ECO:0007669"/>
    <property type="project" value="TreeGrafter"/>
</dbReference>
<comment type="catalytic activity">
    <reaction evidence="4">
        <text>molybdopterin + ATP + H(+) = adenylyl-molybdopterin + diphosphate</text>
        <dbReference type="Rhea" id="RHEA:31331"/>
        <dbReference type="ChEBI" id="CHEBI:15378"/>
        <dbReference type="ChEBI" id="CHEBI:30616"/>
        <dbReference type="ChEBI" id="CHEBI:33019"/>
        <dbReference type="ChEBI" id="CHEBI:58698"/>
        <dbReference type="ChEBI" id="CHEBI:62727"/>
    </reaction>
</comment>
<dbReference type="InterPro" id="IPR036425">
    <property type="entry name" value="MoaB/Mog-like_dom_sf"/>
</dbReference>
<proteinExistence type="inferred from homology"/>
<dbReference type="InterPro" id="IPR036135">
    <property type="entry name" value="MoeA_linker/N_sf"/>
</dbReference>
<dbReference type="GO" id="GO:0005524">
    <property type="term" value="F:ATP binding"/>
    <property type="evidence" value="ECO:0007669"/>
    <property type="project" value="UniProtKB-UniRule"/>
</dbReference>
<comment type="similarity">
    <text evidence="1">In the N-terminal section; belongs to the MoaB/Mog family.</text>
</comment>
<dbReference type="Gene3D" id="3.90.105.10">
    <property type="entry name" value="Molybdopterin biosynthesis moea protein, domain 2"/>
    <property type="match status" value="1"/>
</dbReference>
<dbReference type="Pfam" id="PF03453">
    <property type="entry name" value="MoeA_N"/>
    <property type="match status" value="1"/>
</dbReference>
<dbReference type="GO" id="GO:0099634">
    <property type="term" value="C:postsynaptic specialization membrane"/>
    <property type="evidence" value="ECO:0007669"/>
    <property type="project" value="GOC"/>
</dbReference>
<dbReference type="Proteomes" id="UP001497644">
    <property type="component" value="Chromosome 10"/>
</dbReference>
<dbReference type="GO" id="GO:0098970">
    <property type="term" value="P:postsynaptic neurotransmitter receptor diffusion trapping"/>
    <property type="evidence" value="ECO:0007669"/>
    <property type="project" value="TreeGrafter"/>
</dbReference>
<dbReference type="CDD" id="cd00887">
    <property type="entry name" value="MoeA"/>
    <property type="match status" value="1"/>
</dbReference>
<name>A0AAV2N6I5_9HYME</name>
<dbReference type="PANTHER" id="PTHR10192:SF5">
    <property type="entry name" value="GEPHYRIN"/>
    <property type="match status" value="1"/>
</dbReference>
<evidence type="ECO:0000259" key="5">
    <source>
        <dbReference type="SMART" id="SM00852"/>
    </source>
</evidence>
<accession>A0AAV2N6I5</accession>
<dbReference type="GO" id="GO:0030425">
    <property type="term" value="C:dendrite"/>
    <property type="evidence" value="ECO:0007669"/>
    <property type="project" value="TreeGrafter"/>
</dbReference>
<dbReference type="EC" id="2.7.7.75" evidence="3"/>
<dbReference type="InterPro" id="IPR036688">
    <property type="entry name" value="MoeA_C_domain_IV_sf"/>
</dbReference>
<evidence type="ECO:0000256" key="4">
    <source>
        <dbReference type="RuleBase" id="RU365090"/>
    </source>
</evidence>
<dbReference type="PANTHER" id="PTHR10192">
    <property type="entry name" value="MOLYBDOPTERIN BIOSYNTHESIS PROTEIN"/>
    <property type="match status" value="1"/>
</dbReference>
<dbReference type="GO" id="GO:0007529">
    <property type="term" value="P:establishment of synaptic specificity at neuromuscular junction"/>
    <property type="evidence" value="ECO:0007669"/>
    <property type="project" value="TreeGrafter"/>
</dbReference>
<keyword evidence="4" id="KW-0460">Magnesium</keyword>
<evidence type="ECO:0000256" key="1">
    <source>
        <dbReference type="ARBA" id="ARBA00007589"/>
    </source>
</evidence>
<dbReference type="GO" id="GO:0072579">
    <property type="term" value="P:glycine receptor clustering"/>
    <property type="evidence" value="ECO:0007669"/>
    <property type="project" value="TreeGrafter"/>
</dbReference>
<dbReference type="Gene3D" id="2.170.190.11">
    <property type="entry name" value="Molybdopterin biosynthesis moea protein, domain 3"/>
    <property type="match status" value="1"/>
</dbReference>
<dbReference type="SUPFAM" id="SSF63867">
    <property type="entry name" value="MoeA C-terminal domain-like"/>
    <property type="match status" value="1"/>
</dbReference>
<comment type="cofactor">
    <cofactor evidence="4">
        <name>Mg(2+)</name>
        <dbReference type="ChEBI" id="CHEBI:18420"/>
    </cofactor>
</comment>
<keyword evidence="4" id="KW-0479">Metal-binding</keyword>
<dbReference type="GO" id="GO:0046872">
    <property type="term" value="F:metal ion binding"/>
    <property type="evidence" value="ECO:0007669"/>
    <property type="project" value="UniProtKB-UniRule"/>
</dbReference>
<organism evidence="6 7">
    <name type="scientific">Lasius platythorax</name>
    <dbReference type="NCBI Taxonomy" id="488582"/>
    <lineage>
        <taxon>Eukaryota</taxon>
        <taxon>Metazoa</taxon>
        <taxon>Ecdysozoa</taxon>
        <taxon>Arthropoda</taxon>
        <taxon>Hexapoda</taxon>
        <taxon>Insecta</taxon>
        <taxon>Pterygota</taxon>
        <taxon>Neoptera</taxon>
        <taxon>Endopterygota</taxon>
        <taxon>Hymenoptera</taxon>
        <taxon>Apocrita</taxon>
        <taxon>Aculeata</taxon>
        <taxon>Formicoidea</taxon>
        <taxon>Formicidae</taxon>
        <taxon>Formicinae</taxon>
        <taxon>Lasius</taxon>
        <taxon>Lasius</taxon>
    </lineage>
</organism>
<dbReference type="Gene3D" id="3.40.980.10">
    <property type="entry name" value="MoaB/Mog-like domain"/>
    <property type="match status" value="2"/>
</dbReference>
<dbReference type="SUPFAM" id="SSF63882">
    <property type="entry name" value="MoeA N-terminal region -like"/>
    <property type="match status" value="1"/>
</dbReference>
<comment type="function">
    <text evidence="4">Catalyzes two steps in the biosynthesis of the molybdenum cofactor. In the first step, molybdopterin is adenylated. Subsequently, molybdate is inserted into adenylated molybdopterin and AMP is released.</text>
</comment>
<comment type="catalytic activity">
    <reaction evidence="4">
        <text>adenylyl-molybdopterin + molybdate = Mo-molybdopterin + AMP + H(+)</text>
        <dbReference type="Rhea" id="RHEA:35047"/>
        <dbReference type="ChEBI" id="CHEBI:15378"/>
        <dbReference type="ChEBI" id="CHEBI:36264"/>
        <dbReference type="ChEBI" id="CHEBI:62727"/>
        <dbReference type="ChEBI" id="CHEBI:71302"/>
        <dbReference type="ChEBI" id="CHEBI:456215"/>
    </reaction>
</comment>
<dbReference type="SUPFAM" id="SSF53218">
    <property type="entry name" value="Molybdenum cofactor biosynthesis proteins"/>
    <property type="match status" value="1"/>
</dbReference>
<dbReference type="AlphaFoldDB" id="A0AAV2N6I5"/>
<comment type="similarity">
    <text evidence="2">In the C-terminal section; belongs to the MoeA family.</text>
</comment>
<dbReference type="Pfam" id="PF00994">
    <property type="entry name" value="MoCF_biosynth"/>
    <property type="match status" value="1"/>
</dbReference>
<evidence type="ECO:0000313" key="6">
    <source>
        <dbReference type="EMBL" id="CAL1675226.1"/>
    </source>
</evidence>
<dbReference type="EMBL" id="OZ034833">
    <property type="protein sequence ID" value="CAL1675226.1"/>
    <property type="molecule type" value="Genomic_DNA"/>
</dbReference>
<keyword evidence="7" id="KW-1185">Reference proteome</keyword>
<keyword evidence="4" id="KW-0808">Transferase</keyword>
<dbReference type="InterPro" id="IPR005110">
    <property type="entry name" value="MoeA_linker/N"/>
</dbReference>